<gene>
    <name evidence="2" type="ORF">LEP1GSC123_3012</name>
</gene>
<feature type="transmembrane region" description="Helical" evidence="1">
    <location>
        <begin position="6"/>
        <end position="25"/>
    </location>
</feature>
<keyword evidence="1" id="KW-0812">Transmembrane</keyword>
<name>M3FA40_LEPBO</name>
<reference evidence="2 3" key="1">
    <citation type="submission" date="2013-01" db="EMBL/GenBank/DDBJ databases">
        <authorList>
            <person name="Harkins D.M."/>
            <person name="Durkin A.S."/>
            <person name="Brinkac L.M."/>
            <person name="Haft D.H."/>
            <person name="Selengut J.D."/>
            <person name="Sanka R."/>
            <person name="DePew J."/>
            <person name="Purushe J."/>
            <person name="Picardeau M."/>
            <person name="Werts C."/>
            <person name="Goarant C."/>
            <person name="Vinetz J.M."/>
            <person name="Sutton G.G."/>
            <person name="Nierman W.C."/>
            <person name="Fouts D.E."/>
        </authorList>
    </citation>
    <scope>NUCLEOTIDE SEQUENCE [LARGE SCALE GENOMIC DNA]</scope>
    <source>
        <strain evidence="2 3">200701203</strain>
    </source>
</reference>
<protein>
    <submittedName>
        <fullName evidence="2">Uncharacterized protein</fullName>
    </submittedName>
</protein>
<keyword evidence="1" id="KW-1133">Transmembrane helix</keyword>
<dbReference type="AlphaFoldDB" id="M3FA40"/>
<dbReference type="BioCyc" id="LBOR1193007:G11KN-607-MONOMER"/>
<keyword evidence="1" id="KW-0472">Membrane</keyword>
<comment type="caution">
    <text evidence="2">The sequence shown here is derived from an EMBL/GenBank/DDBJ whole genome shotgun (WGS) entry which is preliminary data.</text>
</comment>
<dbReference type="Proteomes" id="UP000011783">
    <property type="component" value="Unassembled WGS sequence"/>
</dbReference>
<sequence length="38" mass="4145">MSSLRYLLVGVIFTVAISVVGYFTIITEGGPVKKEENL</sequence>
<evidence type="ECO:0000313" key="2">
    <source>
        <dbReference type="EMBL" id="EMF98777.1"/>
    </source>
</evidence>
<evidence type="ECO:0000313" key="3">
    <source>
        <dbReference type="Proteomes" id="UP000011783"/>
    </source>
</evidence>
<proteinExistence type="predicted"/>
<evidence type="ECO:0000256" key="1">
    <source>
        <dbReference type="SAM" id="Phobius"/>
    </source>
</evidence>
<organism evidence="2 3">
    <name type="scientific">Leptospira borgpetersenii str. 200701203</name>
    <dbReference type="NCBI Taxonomy" id="1193007"/>
    <lineage>
        <taxon>Bacteria</taxon>
        <taxon>Pseudomonadati</taxon>
        <taxon>Spirochaetota</taxon>
        <taxon>Spirochaetia</taxon>
        <taxon>Leptospirales</taxon>
        <taxon>Leptospiraceae</taxon>
        <taxon>Leptospira</taxon>
    </lineage>
</organism>
<dbReference type="EMBL" id="AKWO02000078">
    <property type="protein sequence ID" value="EMF98777.1"/>
    <property type="molecule type" value="Genomic_DNA"/>
</dbReference>
<accession>M3FA40</accession>